<reference evidence="7" key="2">
    <citation type="submission" date="2025-08" db="UniProtKB">
        <authorList>
            <consortium name="Ensembl"/>
        </authorList>
    </citation>
    <scope>IDENTIFICATION</scope>
</reference>
<evidence type="ECO:0000313" key="8">
    <source>
        <dbReference type="Proteomes" id="UP000007875"/>
    </source>
</evidence>
<evidence type="ECO:0000256" key="5">
    <source>
        <dbReference type="ARBA" id="ARBA00023273"/>
    </source>
</evidence>
<evidence type="ECO:0000256" key="4">
    <source>
        <dbReference type="ARBA" id="ARBA00023069"/>
    </source>
</evidence>
<dbReference type="GO" id="GO:0060271">
    <property type="term" value="P:cilium assembly"/>
    <property type="evidence" value="ECO:0007669"/>
    <property type="project" value="TreeGrafter"/>
</dbReference>
<keyword evidence="8" id="KW-1185">Reference proteome</keyword>
<dbReference type="AlphaFoldDB" id="H2YRU5"/>
<dbReference type="HOGENOM" id="CLU_008435_0_0_1"/>
<dbReference type="Pfam" id="PF14874">
    <property type="entry name" value="PapD-like"/>
    <property type="match status" value="1"/>
</dbReference>
<accession>H2YRU5</accession>
<name>H2YRU5_CIOSA</name>
<proteinExistence type="predicted"/>
<comment type="subcellular location">
    <subcellularLocation>
        <location evidence="1">Cell projection</location>
        <location evidence="1">Cilium</location>
    </subcellularLocation>
    <subcellularLocation>
        <location evidence="2">Cytoplasm</location>
    </subcellularLocation>
</comment>
<organism evidence="7 8">
    <name type="scientific">Ciona savignyi</name>
    <name type="common">Pacific transparent sea squirt</name>
    <dbReference type="NCBI Taxonomy" id="51511"/>
    <lineage>
        <taxon>Eukaryota</taxon>
        <taxon>Metazoa</taxon>
        <taxon>Chordata</taxon>
        <taxon>Tunicata</taxon>
        <taxon>Ascidiacea</taxon>
        <taxon>Phlebobranchia</taxon>
        <taxon>Cionidae</taxon>
        <taxon>Ciona</taxon>
    </lineage>
</organism>
<dbReference type="InterPro" id="IPR013783">
    <property type="entry name" value="Ig-like_fold"/>
</dbReference>
<keyword evidence="4" id="KW-0969">Cilium</keyword>
<sequence length="929" mass="103590">IRISPPVVEFVDATINEVLTTNLSVQNVSKFSKRIRFHAPVTDKFKLHVSNPERPVAPGLEVQATVEYMNNMAEDARDRIILSVDEDIIEIPLYAYTPTPLLDLEGPVDFGMVVANSRVLNQEVALINHGSLAGEFKVVYSGSKPIVITPSSGKVNPKTIQLIKVELVTDNPGSIYYLKFKNMHHSVQLEGMQDTKLEIRATIVEQSLQLISHDKRSPLMCVSFGPAYYGTDRIEPAYLFNNGPEPVKWVSVLEEGADGEEAGTDLTKSTAAMLATSPMERIRGRAYDILTSLITVLPNQGTIGPYQKVPVNFRFSPRFNSSTVGWEATEKPPPRQDFALFMKFEMVGSNDSFLEEINNSGSPYWSNKKIEVAIRATAVPVLVNIHPSNTFDFGEIFCGDHTSALCTLTNESALLPLNIQCRKVAHFNVTPAQTKIPPGKTQDIILSFQPNQAGSFQPLQLLDVIGKVCISASENEGCDEVTRLRLTSFQTIPIQLVGTSVAIPKHKEPKVNPGITPLVTNETGQFIDVTFENINKVKGQLRTTIVNSANAKLHLHDGDKKKKALVAFPNDRAQSIRPSKRDDEYQTPFTRSKRHTYIDPDYAYTVEEEASRKQHRDKYTQFIREATDTRVRKEQTKAYKEINNPTDLALKPADGLKPPKLSPMEFDTPVQYQICPLKEKHRLLTTRQLANQERVTATRPVTEGLNAVPTTHVEKADCRRHLSPQDLHKVVIGPPTIDFGEVCLRSTNNKQLHIVNNLNHFIHVQVTIDCKELRQTSPLSQVIPAQSKAQFTLVFESNSQGKFQRSISYTVNSQHESHVLVLADVVPVALELSSEYLELSSEPGLPADAGYRAIVTLFNHRNYPAEFTWSPVLSDRGTAFSIRPATGTVEAFKDLKCEVVFHPSYFAPLEGEFHIQVHNGNSTSLKCLA</sequence>
<evidence type="ECO:0000256" key="1">
    <source>
        <dbReference type="ARBA" id="ARBA00004138"/>
    </source>
</evidence>
<keyword evidence="5" id="KW-0966">Cell projection</keyword>
<dbReference type="Pfam" id="PF22544">
    <property type="entry name" value="HYDIN_VesB_CFA65-like_Ig"/>
    <property type="match status" value="1"/>
</dbReference>
<reference evidence="7" key="3">
    <citation type="submission" date="2025-09" db="UniProtKB">
        <authorList>
            <consortium name="Ensembl"/>
        </authorList>
    </citation>
    <scope>IDENTIFICATION</scope>
</reference>
<dbReference type="eggNOG" id="ENOG502QQ4Q">
    <property type="taxonomic scope" value="Eukaryota"/>
</dbReference>
<dbReference type="InParanoid" id="H2YRU5"/>
<keyword evidence="3" id="KW-0963">Cytoplasm</keyword>
<dbReference type="GeneTree" id="ENSGT00940000159699"/>
<dbReference type="OMA" id="TPSEMKF"/>
<evidence type="ECO:0000259" key="6">
    <source>
        <dbReference type="Pfam" id="PF22544"/>
    </source>
</evidence>
<dbReference type="InterPro" id="IPR053879">
    <property type="entry name" value="HYDIN_VesB_CFA65-like_Ig"/>
</dbReference>
<dbReference type="Ensembl" id="ENSCSAVT00000008162.1">
    <property type="protein sequence ID" value="ENSCSAVP00000008055.1"/>
    <property type="gene ID" value="ENSCSAVG00000004795.1"/>
</dbReference>
<evidence type="ECO:0000313" key="7">
    <source>
        <dbReference type="Ensembl" id="ENSCSAVP00000008055.1"/>
    </source>
</evidence>
<dbReference type="GO" id="GO:0005929">
    <property type="term" value="C:cilium"/>
    <property type="evidence" value="ECO:0007669"/>
    <property type="project" value="UniProtKB-SubCell"/>
</dbReference>
<dbReference type="GO" id="GO:0005737">
    <property type="term" value="C:cytoplasm"/>
    <property type="evidence" value="ECO:0007669"/>
    <property type="project" value="UniProtKB-SubCell"/>
</dbReference>
<feature type="domain" description="HYDIN/VesB/CFA65-like Ig-like" evidence="6">
    <location>
        <begin position="388"/>
        <end position="457"/>
    </location>
</feature>
<dbReference type="PANTHER" id="PTHR45912">
    <property type="entry name" value="CILIA- AND FLAGELLA-ASSOCIATED PROTEIN 47"/>
    <property type="match status" value="1"/>
</dbReference>
<evidence type="ECO:0000256" key="3">
    <source>
        <dbReference type="ARBA" id="ARBA00022490"/>
    </source>
</evidence>
<protein>
    <recommendedName>
        <fullName evidence="6">HYDIN/VesB/CFA65-like Ig-like domain-containing protein</fullName>
    </recommendedName>
</protein>
<dbReference type="Proteomes" id="UP000007875">
    <property type="component" value="Unassembled WGS sequence"/>
</dbReference>
<dbReference type="STRING" id="51511.ENSCSAVP00000008055"/>
<reference evidence="8" key="1">
    <citation type="submission" date="2003-08" db="EMBL/GenBank/DDBJ databases">
        <authorList>
            <person name="Birren B."/>
            <person name="Nusbaum C."/>
            <person name="Abebe A."/>
            <person name="Abouelleil A."/>
            <person name="Adekoya E."/>
            <person name="Ait-zahra M."/>
            <person name="Allen N."/>
            <person name="Allen T."/>
            <person name="An P."/>
            <person name="Anderson M."/>
            <person name="Anderson S."/>
            <person name="Arachchi H."/>
            <person name="Armbruster J."/>
            <person name="Bachantsang P."/>
            <person name="Baldwin J."/>
            <person name="Barry A."/>
            <person name="Bayul T."/>
            <person name="Blitshsteyn B."/>
            <person name="Bloom T."/>
            <person name="Blye J."/>
            <person name="Boguslavskiy L."/>
            <person name="Borowsky M."/>
            <person name="Boukhgalter B."/>
            <person name="Brunache A."/>
            <person name="Butler J."/>
            <person name="Calixte N."/>
            <person name="Calvo S."/>
            <person name="Camarata J."/>
            <person name="Campo K."/>
            <person name="Chang J."/>
            <person name="Cheshatsang Y."/>
            <person name="Citroen M."/>
            <person name="Collymore A."/>
            <person name="Considine T."/>
            <person name="Cook A."/>
            <person name="Cooke P."/>
            <person name="Corum B."/>
            <person name="Cuomo C."/>
            <person name="David R."/>
            <person name="Dawoe T."/>
            <person name="Degray S."/>
            <person name="Dodge S."/>
            <person name="Dooley K."/>
            <person name="Dorje P."/>
            <person name="Dorjee K."/>
            <person name="Dorris L."/>
            <person name="Duffey N."/>
            <person name="Dupes A."/>
            <person name="Elkins T."/>
            <person name="Engels R."/>
            <person name="Erickson J."/>
            <person name="Farina A."/>
            <person name="Faro S."/>
            <person name="Ferreira P."/>
            <person name="Fischer H."/>
            <person name="Fitzgerald M."/>
            <person name="Foley K."/>
            <person name="Gage D."/>
            <person name="Galagan J."/>
            <person name="Gearin G."/>
            <person name="Gnerre S."/>
            <person name="Gnirke A."/>
            <person name="Goyette A."/>
            <person name="Graham J."/>
            <person name="Grandbois E."/>
            <person name="Gyaltsen K."/>
            <person name="Hafez N."/>
            <person name="Hagopian D."/>
            <person name="Hagos B."/>
            <person name="Hall J."/>
            <person name="Hatcher B."/>
            <person name="Heller A."/>
            <person name="Higgins H."/>
            <person name="Honan T."/>
            <person name="Horn A."/>
            <person name="Houde N."/>
            <person name="Hughes L."/>
            <person name="Hulme W."/>
            <person name="Husby E."/>
            <person name="Iliev I."/>
            <person name="Jaffe D."/>
            <person name="Jones C."/>
            <person name="Kamal M."/>
            <person name="Kamat A."/>
            <person name="Kamvysselis M."/>
            <person name="Karlsson E."/>
            <person name="Kells C."/>
            <person name="Kieu A."/>
            <person name="Kisner P."/>
            <person name="Kodira C."/>
            <person name="Kulbokas E."/>
            <person name="Labutti K."/>
            <person name="Lama D."/>
            <person name="Landers T."/>
            <person name="Leger J."/>
            <person name="Levine S."/>
            <person name="Lewis D."/>
            <person name="Lewis T."/>
            <person name="Lindblad-toh K."/>
            <person name="Liu X."/>
            <person name="Lokyitsang T."/>
            <person name="Lokyitsang Y."/>
            <person name="Lucien O."/>
            <person name="Lui A."/>
            <person name="Ma L.J."/>
            <person name="Mabbitt R."/>
            <person name="Macdonald J."/>
            <person name="Maclean C."/>
            <person name="Major J."/>
            <person name="Manning J."/>
            <person name="Marabella R."/>
            <person name="Maru K."/>
            <person name="Matthews C."/>
            <person name="Mauceli E."/>
            <person name="Mccarthy M."/>
            <person name="Mcdonough S."/>
            <person name="Mcghee T."/>
            <person name="Meldrim J."/>
            <person name="Meneus L."/>
            <person name="Mesirov J."/>
            <person name="Mihalev A."/>
            <person name="Mihova T."/>
            <person name="Mikkelsen T."/>
            <person name="Mlenga V."/>
            <person name="Moru K."/>
            <person name="Mozes J."/>
            <person name="Mulrain L."/>
            <person name="Munson G."/>
            <person name="Naylor J."/>
            <person name="Newes C."/>
            <person name="Nguyen C."/>
            <person name="Nguyen N."/>
            <person name="Nguyen T."/>
            <person name="Nicol R."/>
            <person name="Nielsen C."/>
            <person name="Nizzari M."/>
            <person name="Norbu C."/>
            <person name="Norbu N."/>
            <person name="O'donnell P."/>
            <person name="Okoawo O."/>
            <person name="O'leary S."/>
            <person name="Omotosho B."/>
            <person name="O'neill K."/>
            <person name="Osman S."/>
            <person name="Parker S."/>
            <person name="Perrin D."/>
            <person name="Phunkhang P."/>
            <person name="Piqani B."/>
            <person name="Purcell S."/>
            <person name="Rachupka T."/>
            <person name="Ramasamy U."/>
            <person name="Rameau R."/>
            <person name="Ray V."/>
            <person name="Raymond C."/>
            <person name="Retta R."/>
            <person name="Richardson S."/>
            <person name="Rise C."/>
            <person name="Rodriguez J."/>
            <person name="Rogers J."/>
            <person name="Rogov P."/>
            <person name="Rutman M."/>
            <person name="Schupbach R."/>
            <person name="Seaman C."/>
            <person name="Settipalli S."/>
            <person name="Sharpe T."/>
            <person name="Sheridan J."/>
            <person name="Sherpa N."/>
            <person name="Shi J."/>
            <person name="Smirnov S."/>
            <person name="Smith C."/>
            <person name="Sougnez C."/>
            <person name="Spencer B."/>
            <person name="Stalker J."/>
            <person name="Stange-thomann N."/>
            <person name="Stavropoulos S."/>
            <person name="Stetson K."/>
            <person name="Stone C."/>
            <person name="Stone S."/>
            <person name="Stubbs M."/>
            <person name="Talamas J."/>
            <person name="Tchuinga P."/>
            <person name="Tenzing P."/>
            <person name="Tesfaye S."/>
            <person name="Theodore J."/>
            <person name="Thoulutsang Y."/>
            <person name="Topham K."/>
            <person name="Towey S."/>
            <person name="Tsamla T."/>
            <person name="Tsomo N."/>
            <person name="Vallee D."/>
            <person name="Vassiliev H."/>
            <person name="Venkataraman V."/>
            <person name="Vinson J."/>
            <person name="Vo A."/>
            <person name="Wade C."/>
            <person name="Wang S."/>
            <person name="Wangchuk T."/>
            <person name="Wangdi T."/>
            <person name="Whittaker C."/>
            <person name="Wilkinson J."/>
            <person name="Wu Y."/>
            <person name="Wyman D."/>
            <person name="Yadav S."/>
            <person name="Yang S."/>
            <person name="Yang X."/>
            <person name="Yeager S."/>
            <person name="Yee E."/>
            <person name="Young G."/>
            <person name="Zainoun J."/>
            <person name="Zembeck L."/>
            <person name="Zimmer A."/>
            <person name="Zody M."/>
            <person name="Lander E."/>
        </authorList>
    </citation>
    <scope>NUCLEOTIDE SEQUENCE [LARGE SCALE GENOMIC DNA]</scope>
</reference>
<dbReference type="PANTHER" id="PTHR45912:SF3">
    <property type="entry name" value="CILIA- AND FLAGELLA-ASSOCIATED PROTEIN 47"/>
    <property type="match status" value="1"/>
</dbReference>
<evidence type="ECO:0000256" key="2">
    <source>
        <dbReference type="ARBA" id="ARBA00004496"/>
    </source>
</evidence>
<dbReference type="Gene3D" id="2.60.40.10">
    <property type="entry name" value="Immunoglobulins"/>
    <property type="match status" value="4"/>
</dbReference>